<dbReference type="EMBL" id="CADCTB010000095">
    <property type="protein sequence ID" value="CAA9237200.1"/>
    <property type="molecule type" value="Genomic_DNA"/>
</dbReference>
<gene>
    <name evidence="1" type="ORF">AVDCRST_MAG10-1417</name>
</gene>
<accession>A0A6J4HYN3</accession>
<sequence length="82" mass="9299">MAEGLEEARRKLDDEYGQVRRHLDKVHAALDRVDAAGPEDDLFTLLQDLEDVVKEVRNGGIVGSGAKGHRRALENYRERKDE</sequence>
<name>A0A6J4HYN3_9ACTN</name>
<proteinExistence type="predicted"/>
<dbReference type="AlphaFoldDB" id="A0A6J4HYN3"/>
<protein>
    <submittedName>
        <fullName evidence="1">Uncharacterized protein</fullName>
    </submittedName>
</protein>
<organism evidence="1">
    <name type="scientific">uncultured Acidimicrobiales bacterium</name>
    <dbReference type="NCBI Taxonomy" id="310071"/>
    <lineage>
        <taxon>Bacteria</taxon>
        <taxon>Bacillati</taxon>
        <taxon>Actinomycetota</taxon>
        <taxon>Acidimicrobiia</taxon>
        <taxon>Acidimicrobiales</taxon>
        <taxon>environmental samples</taxon>
    </lineage>
</organism>
<reference evidence="1" key="1">
    <citation type="submission" date="2020-02" db="EMBL/GenBank/DDBJ databases">
        <authorList>
            <person name="Meier V. D."/>
        </authorList>
    </citation>
    <scope>NUCLEOTIDE SEQUENCE</scope>
    <source>
        <strain evidence="1">AVDCRST_MAG10</strain>
    </source>
</reference>
<evidence type="ECO:0000313" key="1">
    <source>
        <dbReference type="EMBL" id="CAA9237200.1"/>
    </source>
</evidence>